<evidence type="ECO:0000256" key="8">
    <source>
        <dbReference type="ARBA" id="ARBA00022755"/>
    </source>
</evidence>
<evidence type="ECO:0000256" key="1">
    <source>
        <dbReference type="ARBA" id="ARBA00001936"/>
    </source>
</evidence>
<evidence type="ECO:0000313" key="17">
    <source>
        <dbReference type="EMBL" id="HIU99900.1"/>
    </source>
</evidence>
<dbReference type="NCBIfam" id="TIGR00877">
    <property type="entry name" value="purD"/>
    <property type="match status" value="1"/>
</dbReference>
<dbReference type="HAMAP" id="MF_00138">
    <property type="entry name" value="GARS"/>
    <property type="match status" value="1"/>
</dbReference>
<dbReference type="Gene3D" id="3.90.600.10">
    <property type="entry name" value="Phosphoribosylglycinamide synthetase, C-terminal domain"/>
    <property type="match status" value="1"/>
</dbReference>
<sequence>MKIAVIGGGGREHAIIRQFKKSRYQPELFCLPGNAGIAEDATCVPVGAMEFDKIVAFAKDNAVDLVFVAPDDPLAGGLVDRLQDAGIRAFGPTAAAAIVEGSKAFSKDFMKRHGIPTAAYEVFDDFARAEAYLKTADYPLVLKADGLALGKGVVICASEQEGLQALRSMMLDNVFGKAGSRVVAEEFLTGHEVSLLVFTDGEHVVPMPSSQDHKRAYDNDQGPNTGGMGAFTPSRYYTDAIAAETAEKIVKPTIEGLKAEGRKFVGVLYFGLMLTEKGVKVLEYNARFGDPETQAVLPLLETDFVDVVNACIDGTLDRLDVRFADKVGFCVVIASGGYPVNVVKGYPVTIGDLEGVTLIHAGTAIKDGKLVTNGGRVFCLTTVADTMEEARKTVYREIDKVSFTDSRYRRDIGVK</sequence>
<dbReference type="EC" id="6.3.4.13" evidence="4 14"/>
<organism evidence="17 18">
    <name type="scientific">Candidatus Stercoripulliclostridium merdipullorum</name>
    <dbReference type="NCBI Taxonomy" id="2840952"/>
    <lineage>
        <taxon>Bacteria</taxon>
        <taxon>Bacillati</taxon>
        <taxon>Bacillota</taxon>
        <taxon>Clostridia</taxon>
        <taxon>Eubacteriales</taxon>
        <taxon>Candidatus Stercoripulliclostridium</taxon>
    </lineage>
</organism>
<dbReference type="SUPFAM" id="SSF52440">
    <property type="entry name" value="PreATP-grasp domain"/>
    <property type="match status" value="1"/>
</dbReference>
<dbReference type="PANTHER" id="PTHR43472">
    <property type="entry name" value="PHOSPHORIBOSYLAMINE--GLYCINE LIGASE"/>
    <property type="match status" value="1"/>
</dbReference>
<evidence type="ECO:0000256" key="5">
    <source>
        <dbReference type="ARBA" id="ARBA00022598"/>
    </source>
</evidence>
<dbReference type="PANTHER" id="PTHR43472:SF1">
    <property type="entry name" value="PHOSPHORIBOSYLAMINE--GLYCINE LIGASE, CHLOROPLASTIC"/>
    <property type="match status" value="1"/>
</dbReference>
<comment type="cofactor">
    <cofactor evidence="1">
        <name>Mn(2+)</name>
        <dbReference type="ChEBI" id="CHEBI:29035"/>
    </cofactor>
</comment>
<reference evidence="17" key="1">
    <citation type="submission" date="2020-10" db="EMBL/GenBank/DDBJ databases">
        <authorList>
            <person name="Gilroy R."/>
        </authorList>
    </citation>
    <scope>NUCLEOTIDE SEQUENCE</scope>
    <source>
        <strain evidence="17">23406</strain>
    </source>
</reference>
<keyword evidence="9 15" id="KW-0067">ATP-binding</keyword>
<dbReference type="InterPro" id="IPR013815">
    <property type="entry name" value="ATP_grasp_subdomain_1"/>
</dbReference>
<dbReference type="InterPro" id="IPR011054">
    <property type="entry name" value="Rudment_hybrid_motif"/>
</dbReference>
<dbReference type="GO" id="GO:0006189">
    <property type="term" value="P:'de novo' IMP biosynthetic process"/>
    <property type="evidence" value="ECO:0007669"/>
    <property type="project" value="UniProtKB-UniRule"/>
</dbReference>
<dbReference type="InterPro" id="IPR020560">
    <property type="entry name" value="PRibGlycinamide_synth_C-dom"/>
</dbReference>
<dbReference type="Gene3D" id="3.30.470.20">
    <property type="entry name" value="ATP-grasp fold, B domain"/>
    <property type="match status" value="1"/>
</dbReference>
<dbReference type="SMART" id="SM01209">
    <property type="entry name" value="GARS_A"/>
    <property type="match status" value="1"/>
</dbReference>
<name>A0A9D1NBL4_9FIRM</name>
<evidence type="ECO:0000256" key="3">
    <source>
        <dbReference type="ARBA" id="ARBA00005174"/>
    </source>
</evidence>
<dbReference type="InterPro" id="IPR037123">
    <property type="entry name" value="PRibGlycinamide_synth_C_sf"/>
</dbReference>
<dbReference type="InterPro" id="IPR016185">
    <property type="entry name" value="PreATP-grasp_dom_sf"/>
</dbReference>
<gene>
    <name evidence="14 17" type="primary">purD</name>
    <name evidence="17" type="ORF">IAB14_02150</name>
</gene>
<keyword evidence="5 14" id="KW-0436">Ligase</keyword>
<evidence type="ECO:0000256" key="11">
    <source>
        <dbReference type="ARBA" id="ARBA00038345"/>
    </source>
</evidence>
<dbReference type="SUPFAM" id="SSF56059">
    <property type="entry name" value="Glutathione synthetase ATP-binding domain-like"/>
    <property type="match status" value="1"/>
</dbReference>
<proteinExistence type="inferred from homology"/>
<keyword evidence="10" id="KW-0464">Manganese</keyword>
<evidence type="ECO:0000256" key="7">
    <source>
        <dbReference type="ARBA" id="ARBA00022741"/>
    </source>
</evidence>
<dbReference type="Pfam" id="PF02844">
    <property type="entry name" value="GARS_N"/>
    <property type="match status" value="1"/>
</dbReference>
<evidence type="ECO:0000256" key="15">
    <source>
        <dbReference type="PROSITE-ProRule" id="PRU00409"/>
    </source>
</evidence>
<evidence type="ECO:0000256" key="4">
    <source>
        <dbReference type="ARBA" id="ARBA00013255"/>
    </source>
</evidence>
<accession>A0A9D1NBL4</accession>
<comment type="cofactor">
    <cofactor evidence="2">
        <name>Mg(2+)</name>
        <dbReference type="ChEBI" id="CHEBI:18420"/>
    </cofactor>
</comment>
<evidence type="ECO:0000256" key="12">
    <source>
        <dbReference type="ARBA" id="ARBA00042242"/>
    </source>
</evidence>
<dbReference type="Pfam" id="PF01071">
    <property type="entry name" value="GARS_A"/>
    <property type="match status" value="1"/>
</dbReference>
<dbReference type="FunFam" id="3.30.470.20:FF:000018">
    <property type="entry name" value="Trifunctional purine biosynthetic protein adenosine-3"/>
    <property type="match status" value="1"/>
</dbReference>
<dbReference type="GO" id="GO:0004637">
    <property type="term" value="F:phosphoribosylamine-glycine ligase activity"/>
    <property type="evidence" value="ECO:0007669"/>
    <property type="project" value="UniProtKB-UniRule"/>
</dbReference>
<keyword evidence="6" id="KW-0479">Metal-binding</keyword>
<dbReference type="InterPro" id="IPR020559">
    <property type="entry name" value="PRibGlycinamide_synth_CS"/>
</dbReference>
<dbReference type="Pfam" id="PF02843">
    <property type="entry name" value="GARS_C"/>
    <property type="match status" value="1"/>
</dbReference>
<dbReference type="InterPro" id="IPR000115">
    <property type="entry name" value="PRibGlycinamide_synth"/>
</dbReference>
<reference evidence="17" key="2">
    <citation type="journal article" date="2021" name="PeerJ">
        <title>Extensive microbial diversity within the chicken gut microbiome revealed by metagenomics and culture.</title>
        <authorList>
            <person name="Gilroy R."/>
            <person name="Ravi A."/>
            <person name="Getino M."/>
            <person name="Pursley I."/>
            <person name="Horton D.L."/>
            <person name="Alikhan N.F."/>
            <person name="Baker D."/>
            <person name="Gharbi K."/>
            <person name="Hall N."/>
            <person name="Watson M."/>
            <person name="Adriaenssens E.M."/>
            <person name="Foster-Nyarko E."/>
            <person name="Jarju S."/>
            <person name="Secka A."/>
            <person name="Antonio M."/>
            <person name="Oren A."/>
            <person name="Chaudhuri R.R."/>
            <person name="La Ragione R."/>
            <person name="Hildebrand F."/>
            <person name="Pallen M.J."/>
        </authorList>
    </citation>
    <scope>NUCLEOTIDE SEQUENCE</scope>
    <source>
        <strain evidence="17">23406</strain>
    </source>
</reference>
<evidence type="ECO:0000313" key="18">
    <source>
        <dbReference type="Proteomes" id="UP000886891"/>
    </source>
</evidence>
<dbReference type="PROSITE" id="PS00184">
    <property type="entry name" value="GARS"/>
    <property type="match status" value="1"/>
</dbReference>
<dbReference type="EMBL" id="DVOH01000016">
    <property type="protein sequence ID" value="HIU99900.1"/>
    <property type="molecule type" value="Genomic_DNA"/>
</dbReference>
<evidence type="ECO:0000256" key="6">
    <source>
        <dbReference type="ARBA" id="ARBA00022723"/>
    </source>
</evidence>
<evidence type="ECO:0000256" key="14">
    <source>
        <dbReference type="HAMAP-Rule" id="MF_00138"/>
    </source>
</evidence>
<dbReference type="PROSITE" id="PS50975">
    <property type="entry name" value="ATP_GRASP"/>
    <property type="match status" value="1"/>
</dbReference>
<dbReference type="GO" id="GO:0046872">
    <property type="term" value="F:metal ion binding"/>
    <property type="evidence" value="ECO:0007669"/>
    <property type="project" value="UniProtKB-KW"/>
</dbReference>
<comment type="catalytic activity">
    <reaction evidence="14">
        <text>5-phospho-beta-D-ribosylamine + glycine + ATP = N(1)-(5-phospho-beta-D-ribosyl)glycinamide + ADP + phosphate + H(+)</text>
        <dbReference type="Rhea" id="RHEA:17453"/>
        <dbReference type="ChEBI" id="CHEBI:15378"/>
        <dbReference type="ChEBI" id="CHEBI:30616"/>
        <dbReference type="ChEBI" id="CHEBI:43474"/>
        <dbReference type="ChEBI" id="CHEBI:57305"/>
        <dbReference type="ChEBI" id="CHEBI:58681"/>
        <dbReference type="ChEBI" id="CHEBI:143788"/>
        <dbReference type="ChEBI" id="CHEBI:456216"/>
        <dbReference type="EC" id="6.3.4.13"/>
    </reaction>
</comment>
<dbReference type="InterPro" id="IPR020561">
    <property type="entry name" value="PRibGlycinamid_synth_ATP-grasp"/>
</dbReference>
<dbReference type="SUPFAM" id="SSF51246">
    <property type="entry name" value="Rudiment single hybrid motif"/>
    <property type="match status" value="1"/>
</dbReference>
<keyword evidence="7 15" id="KW-0547">Nucleotide-binding</keyword>
<evidence type="ECO:0000256" key="10">
    <source>
        <dbReference type="ARBA" id="ARBA00023211"/>
    </source>
</evidence>
<protein>
    <recommendedName>
        <fullName evidence="4 14">Phosphoribosylamine--glycine ligase</fullName>
        <ecNumber evidence="4 14">6.3.4.13</ecNumber>
    </recommendedName>
    <alternativeName>
        <fullName evidence="14">GARS</fullName>
    </alternativeName>
    <alternativeName>
        <fullName evidence="12 14">Glycinamide ribonucleotide synthetase</fullName>
    </alternativeName>
    <alternativeName>
        <fullName evidence="13 14">Phosphoribosylglycinamide synthetase</fullName>
    </alternativeName>
</protein>
<dbReference type="Proteomes" id="UP000886891">
    <property type="component" value="Unassembled WGS sequence"/>
</dbReference>
<dbReference type="Gene3D" id="3.40.50.20">
    <property type="match status" value="1"/>
</dbReference>
<dbReference type="InterPro" id="IPR011761">
    <property type="entry name" value="ATP-grasp"/>
</dbReference>
<feature type="domain" description="ATP-grasp" evidence="16">
    <location>
        <begin position="107"/>
        <end position="313"/>
    </location>
</feature>
<evidence type="ECO:0000256" key="2">
    <source>
        <dbReference type="ARBA" id="ARBA00001946"/>
    </source>
</evidence>
<evidence type="ECO:0000256" key="13">
    <source>
        <dbReference type="ARBA" id="ARBA00042864"/>
    </source>
</evidence>
<comment type="caution">
    <text evidence="17">The sequence shown here is derived from an EMBL/GenBank/DDBJ whole genome shotgun (WGS) entry which is preliminary data.</text>
</comment>
<dbReference type="SMART" id="SM01210">
    <property type="entry name" value="GARS_C"/>
    <property type="match status" value="1"/>
</dbReference>
<keyword evidence="8 14" id="KW-0658">Purine biosynthesis</keyword>
<dbReference type="Gene3D" id="3.30.1490.20">
    <property type="entry name" value="ATP-grasp fold, A domain"/>
    <property type="match status" value="1"/>
</dbReference>
<dbReference type="AlphaFoldDB" id="A0A9D1NBL4"/>
<comment type="similarity">
    <text evidence="11 14">Belongs to the GARS family.</text>
</comment>
<dbReference type="InterPro" id="IPR020562">
    <property type="entry name" value="PRibGlycinamide_synth_N"/>
</dbReference>
<dbReference type="GO" id="GO:0009113">
    <property type="term" value="P:purine nucleobase biosynthetic process"/>
    <property type="evidence" value="ECO:0007669"/>
    <property type="project" value="InterPro"/>
</dbReference>
<evidence type="ECO:0000259" key="16">
    <source>
        <dbReference type="PROSITE" id="PS50975"/>
    </source>
</evidence>
<comment type="pathway">
    <text evidence="3 14">Purine metabolism; IMP biosynthesis via de novo pathway; N(1)-(5-phospho-D-ribosyl)glycinamide from 5-phospho-alpha-D-ribose 1-diphosphate: step 2/2.</text>
</comment>
<evidence type="ECO:0000256" key="9">
    <source>
        <dbReference type="ARBA" id="ARBA00022840"/>
    </source>
</evidence>
<dbReference type="GO" id="GO:0005524">
    <property type="term" value="F:ATP binding"/>
    <property type="evidence" value="ECO:0007669"/>
    <property type="project" value="UniProtKB-UniRule"/>
</dbReference>